<dbReference type="HAMAP" id="MF_01321">
    <property type="entry name" value="RNApol_bact_RpoB"/>
    <property type="match status" value="1"/>
</dbReference>
<dbReference type="InterPro" id="IPR019462">
    <property type="entry name" value="DNA-dir_RNA_pol_bsu_external_1"/>
</dbReference>
<feature type="domain" description="RNA polymerase beta subunit protrusion" evidence="13">
    <location>
        <begin position="34"/>
        <end position="479"/>
    </location>
</feature>
<dbReference type="PROSITE" id="PS01166">
    <property type="entry name" value="RNA_POL_BETA"/>
    <property type="match status" value="1"/>
</dbReference>
<dbReference type="Gene3D" id="3.90.1800.10">
    <property type="entry name" value="RNA polymerase alpha subunit dimerisation domain"/>
    <property type="match status" value="1"/>
</dbReference>
<dbReference type="EMBL" id="CP103423">
    <property type="protein sequence ID" value="UWD34509.1"/>
    <property type="molecule type" value="Genomic_DNA"/>
</dbReference>
<evidence type="ECO:0000256" key="3">
    <source>
        <dbReference type="ARBA" id="ARBA00022695"/>
    </source>
</evidence>
<organism evidence="16 17">
    <name type="scientific">Mesomycoplasma molare</name>
    <dbReference type="NCBI Taxonomy" id="171288"/>
    <lineage>
        <taxon>Bacteria</taxon>
        <taxon>Bacillati</taxon>
        <taxon>Mycoplasmatota</taxon>
        <taxon>Mycoplasmoidales</taxon>
        <taxon>Metamycoplasmataceae</taxon>
        <taxon>Mesomycoplasma</taxon>
    </lineage>
</organism>
<dbReference type="NCBIfam" id="NF001616">
    <property type="entry name" value="PRK00405.1"/>
    <property type="match status" value="1"/>
</dbReference>
<evidence type="ECO:0000256" key="5">
    <source>
        <dbReference type="ARBA" id="ARBA00048552"/>
    </source>
</evidence>
<sequence length="1228" mass="138261">MESKFKIRKFGPVTERRDYSKTKRTLETPDFLEIQRNSFNWFLKEGLDESLNKIYPIVSTNGKIEIQYIPGSVRVEIPKDEFKAIKEAKQKGTSFTGKIIASLRKHTVETGEIDESSDIIYGDIPLMTSGGTFIINGSEKVIVAQLIRSAGAYFGRNVRNKQADDLFNKVEIIPQLGSWIEIFHRVTGNSVDTVKIRIDKHKNIGLITFLNALGLQKETITKLFGKSSVLEESLRKEKTFSTKENSELIYRIIRRGDRITEEAINNLIPLTLFNDRRYNLSKTGRYMINRKLNLVERILETYLAEDLISKEGQVLYKKETFITPKIALEIQSQFDKGILETVDIPDITEEVYGKQLENNKELYKRTKVAMVKVWPNKRSMELEKEPNLIIANDPTSTEMHLLISDIIATISYYFNLIDNLGKEDDPDSLVNKRVVGVGELLQNKFIIGLTKLEKHAKEKLSTKEMDKITPKSINNNKPIYNQFKTFFNSSKLSQFMDQINPLAEIANKRRVTSLGPGGLNRDTAQFEVRDVHATHYGRICPIETPEGQNIGLILNLASYSKVDDYGFIQTPYYAVEDGIVNYDKVHWMTAVQEYGFKFAQSSITVDDDNRIIDETITVRKDHEFLIVKPEEVDYIEVSSKQMTSIASSTIPFLENDDANRALMGANMQRQAVPLIESESPFVGTGSEYDVAKYAATNLRAKKSGEVIFVDSQQIKIKSEDKNEIITYNLRIFERSNQGTVINQKPIVKLGEKVYQGQLICDGPSTKNGELALGKNILVAFTTWQGYNFEDAIIISEKLVKDDVFTSIHIEEQTIQFRASKAGDDILTTDIPNASARSKRHLDENGIVRIGSEVNTGDILVGRTSPKGEDNPTPEEKLMNAIFGNKASNQKDTSLKVKNGEGGTVIDVQILSRSQGDSLEDGIDKIVKVFIAQKRKIKVGDKMAGRHGNKGVISLVLPVEDMPYLEDGTPIDILLNPQGVPSRMNIGQVLELHLGMAAKKLNVKFVTPVFDGVKNKDITAVLEEAGLPTSGKFKLFDGITGLPFDNEVSVGVMYMLKLQHMVDDKINARSVGPYSLITQQPLGGKSQNGGQRFGEMETWALEAFGASTVLQELLTYKSDNIQGRNILYNVLATGGKIPRPGMPESFNVLAYELRGLGIKLEVHKKQNYKDEEEFEQEEIKTVENNSNDISIEDEFSPEIINDYNLHGSSKKEDSEHLNILNEEYEEGEY</sequence>
<evidence type="ECO:0000259" key="10">
    <source>
        <dbReference type="Pfam" id="PF00562"/>
    </source>
</evidence>
<dbReference type="Gene3D" id="2.40.50.100">
    <property type="match status" value="1"/>
</dbReference>
<dbReference type="InterPro" id="IPR007641">
    <property type="entry name" value="RNA_pol_Rpb2_7"/>
</dbReference>
<dbReference type="Pfam" id="PF10385">
    <property type="entry name" value="RNA_pol_Rpb2_45"/>
    <property type="match status" value="1"/>
</dbReference>
<dbReference type="Proteomes" id="UP001058364">
    <property type="component" value="Chromosome"/>
</dbReference>
<proteinExistence type="inferred from homology"/>
<evidence type="ECO:0000256" key="9">
    <source>
        <dbReference type="SAM" id="MobiDB-lite"/>
    </source>
</evidence>
<feature type="domain" description="DNA-directed RNA polymerase beta subunit external 1" evidence="15">
    <location>
        <begin position="572"/>
        <end position="638"/>
    </location>
</feature>
<comment type="catalytic activity">
    <reaction evidence="5 6 8">
        <text>RNA(n) + a ribonucleoside 5'-triphosphate = RNA(n+1) + diphosphate</text>
        <dbReference type="Rhea" id="RHEA:21248"/>
        <dbReference type="Rhea" id="RHEA-COMP:14527"/>
        <dbReference type="Rhea" id="RHEA-COMP:17342"/>
        <dbReference type="ChEBI" id="CHEBI:33019"/>
        <dbReference type="ChEBI" id="CHEBI:61557"/>
        <dbReference type="ChEBI" id="CHEBI:140395"/>
        <dbReference type="EC" id="2.7.7.6"/>
    </reaction>
</comment>
<evidence type="ECO:0000259" key="15">
    <source>
        <dbReference type="Pfam" id="PF10385"/>
    </source>
</evidence>
<feature type="domain" description="RNA polymerase Rpb2" evidence="11">
    <location>
        <begin position="1088"/>
        <end position="1163"/>
    </location>
</feature>
<evidence type="ECO:0000256" key="8">
    <source>
        <dbReference type="RuleBase" id="RU363031"/>
    </source>
</evidence>
<protein>
    <recommendedName>
        <fullName evidence="6 8">DNA-directed RNA polymerase subunit beta</fullName>
        <shortName evidence="6">RNAP subunit beta</shortName>
        <ecNumber evidence="6 8">2.7.7.6</ecNumber>
    </recommendedName>
    <alternativeName>
        <fullName evidence="6">RNA polymerase subunit beta</fullName>
    </alternativeName>
    <alternativeName>
        <fullName evidence="6">Transcriptase subunit beta</fullName>
    </alternativeName>
</protein>
<gene>
    <name evidence="6" type="primary">rpoB</name>
    <name evidence="16" type="ORF">NX772_01610</name>
</gene>
<dbReference type="RefSeq" id="WP_259429400.1">
    <property type="nucleotide sequence ID" value="NZ_CP103423.1"/>
</dbReference>
<evidence type="ECO:0000313" key="16">
    <source>
        <dbReference type="EMBL" id="UWD34509.1"/>
    </source>
</evidence>
<dbReference type="Pfam" id="PF04560">
    <property type="entry name" value="RNA_pol_Rpb2_7"/>
    <property type="match status" value="1"/>
</dbReference>
<accession>A0ABY5TZP7</accession>
<keyword evidence="2 6" id="KW-0808">Transferase</keyword>
<dbReference type="GO" id="GO:0003899">
    <property type="term" value="F:DNA-directed RNA polymerase activity"/>
    <property type="evidence" value="ECO:0007669"/>
    <property type="project" value="UniProtKB-EC"/>
</dbReference>
<dbReference type="InterPro" id="IPR007642">
    <property type="entry name" value="RNA_pol_Rpb2_2"/>
</dbReference>
<dbReference type="Gene3D" id="3.90.1100.10">
    <property type="match status" value="1"/>
</dbReference>
<keyword evidence="17" id="KW-1185">Reference proteome</keyword>
<feature type="domain" description="RNA polymerase Rpb2" evidence="14">
    <location>
        <begin position="494"/>
        <end position="562"/>
    </location>
</feature>
<evidence type="ECO:0000313" key="17">
    <source>
        <dbReference type="Proteomes" id="UP001058364"/>
    </source>
</evidence>
<dbReference type="Pfam" id="PF04563">
    <property type="entry name" value="RNA_pol_Rpb2_1"/>
    <property type="match status" value="1"/>
</dbReference>
<keyword evidence="1 6" id="KW-0240">DNA-directed RNA polymerase</keyword>
<evidence type="ECO:0000256" key="7">
    <source>
        <dbReference type="RuleBase" id="RU000434"/>
    </source>
</evidence>
<dbReference type="InterPro" id="IPR010243">
    <property type="entry name" value="RNA_pol_bsu_bac"/>
</dbReference>
<feature type="domain" description="RNA polymerase Rpb2" evidence="12">
    <location>
        <begin position="184"/>
        <end position="297"/>
    </location>
</feature>
<evidence type="ECO:0000256" key="1">
    <source>
        <dbReference type="ARBA" id="ARBA00022478"/>
    </source>
</evidence>
<dbReference type="Pfam" id="PF04565">
    <property type="entry name" value="RNA_pol_Rpb2_3"/>
    <property type="match status" value="1"/>
</dbReference>
<keyword evidence="3 6" id="KW-0548">Nucleotidyltransferase</keyword>
<dbReference type="Gene3D" id="3.90.1110.10">
    <property type="entry name" value="RNA polymerase Rpb2, domain 2"/>
    <property type="match status" value="1"/>
</dbReference>
<dbReference type="InterPro" id="IPR007120">
    <property type="entry name" value="DNA-dir_RNAP_su2_dom"/>
</dbReference>
<dbReference type="InterPro" id="IPR037033">
    <property type="entry name" value="DNA-dir_RNAP_su2_hyb_sf"/>
</dbReference>
<keyword evidence="4 6" id="KW-0804">Transcription</keyword>
<dbReference type="InterPro" id="IPR015712">
    <property type="entry name" value="DNA-dir_RNA_pol_su2"/>
</dbReference>
<name>A0ABY5TZP7_9BACT</name>
<evidence type="ECO:0000256" key="4">
    <source>
        <dbReference type="ARBA" id="ARBA00023163"/>
    </source>
</evidence>
<evidence type="ECO:0000259" key="12">
    <source>
        <dbReference type="Pfam" id="PF04561"/>
    </source>
</evidence>
<dbReference type="EC" id="2.7.7.6" evidence="6 8"/>
<evidence type="ECO:0000256" key="6">
    <source>
        <dbReference type="HAMAP-Rule" id="MF_01321"/>
    </source>
</evidence>
<comment type="function">
    <text evidence="6 8">DNA-dependent RNA polymerase catalyzes the transcription of DNA into RNA using the four ribonucleoside triphosphates as substrates.</text>
</comment>
<evidence type="ECO:0000259" key="13">
    <source>
        <dbReference type="Pfam" id="PF04563"/>
    </source>
</evidence>
<evidence type="ECO:0000256" key="2">
    <source>
        <dbReference type="ARBA" id="ARBA00022679"/>
    </source>
</evidence>
<dbReference type="InterPro" id="IPR007121">
    <property type="entry name" value="RNA_pol_bsu_CS"/>
</dbReference>
<dbReference type="SUPFAM" id="SSF64484">
    <property type="entry name" value="beta and beta-prime subunits of DNA dependent RNA-polymerase"/>
    <property type="match status" value="1"/>
</dbReference>
<dbReference type="InterPro" id="IPR007645">
    <property type="entry name" value="RNA_pol_Rpb2_3"/>
</dbReference>
<reference evidence="16" key="1">
    <citation type="submission" date="2022-08" db="EMBL/GenBank/DDBJ databases">
        <title>Complete genome sequence of Mycoplasma molare type strain H 542.</title>
        <authorList>
            <person name="Spergser J."/>
        </authorList>
    </citation>
    <scope>NUCLEOTIDE SEQUENCE</scope>
    <source>
        <strain evidence="16">H 542</strain>
    </source>
</reference>
<dbReference type="Gene3D" id="2.40.270.10">
    <property type="entry name" value="DNA-directed RNA polymerase, subunit 2, domain 6"/>
    <property type="match status" value="3"/>
</dbReference>
<dbReference type="Pfam" id="PF04561">
    <property type="entry name" value="RNA_pol_Rpb2_2"/>
    <property type="match status" value="1"/>
</dbReference>
<dbReference type="CDD" id="cd00653">
    <property type="entry name" value="RNA_pol_B_RPB2"/>
    <property type="match status" value="1"/>
</dbReference>
<feature type="region of interest" description="Disordered" evidence="9">
    <location>
        <begin position="1205"/>
        <end position="1228"/>
    </location>
</feature>
<evidence type="ECO:0000259" key="14">
    <source>
        <dbReference type="Pfam" id="PF04565"/>
    </source>
</evidence>
<dbReference type="PANTHER" id="PTHR20856">
    <property type="entry name" value="DNA-DIRECTED RNA POLYMERASE I SUBUNIT 2"/>
    <property type="match status" value="1"/>
</dbReference>
<dbReference type="InterPro" id="IPR037034">
    <property type="entry name" value="RNA_pol_Rpb2_2_sf"/>
</dbReference>
<comment type="similarity">
    <text evidence="6 7">Belongs to the RNA polymerase beta chain family.</text>
</comment>
<evidence type="ECO:0000259" key="11">
    <source>
        <dbReference type="Pfam" id="PF04560"/>
    </source>
</evidence>
<dbReference type="InterPro" id="IPR042107">
    <property type="entry name" value="DNA-dir_RNA_pol_bsu_ext_1_sf"/>
</dbReference>
<dbReference type="GO" id="GO:0000428">
    <property type="term" value="C:DNA-directed RNA polymerase complex"/>
    <property type="evidence" value="ECO:0007669"/>
    <property type="project" value="UniProtKB-KW"/>
</dbReference>
<dbReference type="Gene3D" id="2.30.150.10">
    <property type="entry name" value="DNA-directed RNA polymerase, beta subunit, external 1 domain"/>
    <property type="match status" value="1"/>
</dbReference>
<dbReference type="Pfam" id="PF00562">
    <property type="entry name" value="RNA_pol_Rpb2_6"/>
    <property type="match status" value="1"/>
</dbReference>
<comment type="subunit">
    <text evidence="6 8">The RNAP catalytic core consists of 2 alpha, 1 beta, 1 beta' and 1 omega subunit. When a sigma factor is associated with the core the holoenzyme is formed, which can initiate transcription.</text>
</comment>
<dbReference type="InterPro" id="IPR007644">
    <property type="entry name" value="RNA_pol_bsu_protrusion"/>
</dbReference>
<feature type="domain" description="DNA-directed RNA polymerase subunit 2 hybrid-binding" evidence="10">
    <location>
        <begin position="700"/>
        <end position="1086"/>
    </location>
</feature>